<proteinExistence type="predicted"/>
<dbReference type="EMBL" id="CAJQZP010000945">
    <property type="protein sequence ID" value="CAG5000200.1"/>
    <property type="molecule type" value="Genomic_DNA"/>
</dbReference>
<accession>A0A8S3X5G8</accession>
<gene>
    <name evidence="1" type="ORF">PAPOLLO_LOCUS13673</name>
</gene>
<reference evidence="1" key="1">
    <citation type="submission" date="2021-04" db="EMBL/GenBank/DDBJ databases">
        <authorList>
            <person name="Tunstrom K."/>
        </authorList>
    </citation>
    <scope>NUCLEOTIDE SEQUENCE</scope>
</reference>
<dbReference type="OrthoDB" id="7437528at2759"/>
<protein>
    <submittedName>
        <fullName evidence="1">(apollo) hypothetical protein</fullName>
    </submittedName>
</protein>
<comment type="caution">
    <text evidence="1">The sequence shown here is derived from an EMBL/GenBank/DDBJ whole genome shotgun (WGS) entry which is preliminary data.</text>
</comment>
<keyword evidence="2" id="KW-1185">Reference proteome</keyword>
<organism evidence="1 2">
    <name type="scientific">Parnassius apollo</name>
    <name type="common">Apollo butterfly</name>
    <name type="synonym">Papilio apollo</name>
    <dbReference type="NCBI Taxonomy" id="110799"/>
    <lineage>
        <taxon>Eukaryota</taxon>
        <taxon>Metazoa</taxon>
        <taxon>Ecdysozoa</taxon>
        <taxon>Arthropoda</taxon>
        <taxon>Hexapoda</taxon>
        <taxon>Insecta</taxon>
        <taxon>Pterygota</taxon>
        <taxon>Neoptera</taxon>
        <taxon>Endopterygota</taxon>
        <taxon>Lepidoptera</taxon>
        <taxon>Glossata</taxon>
        <taxon>Ditrysia</taxon>
        <taxon>Papilionoidea</taxon>
        <taxon>Papilionidae</taxon>
        <taxon>Parnassiinae</taxon>
        <taxon>Parnassini</taxon>
        <taxon>Parnassius</taxon>
        <taxon>Parnassius</taxon>
    </lineage>
</organism>
<dbReference type="Proteomes" id="UP000691718">
    <property type="component" value="Unassembled WGS sequence"/>
</dbReference>
<sequence>MTKITDNIIAIKRCSQINSEKDEMKKDVNSKTTDNKTYYPDIKNYSEVVCNYCKKTMLKKSLLNHIREKHLKVKRRRIRKIHIAVKFT</sequence>
<evidence type="ECO:0000313" key="1">
    <source>
        <dbReference type="EMBL" id="CAG5000200.1"/>
    </source>
</evidence>
<evidence type="ECO:0000313" key="2">
    <source>
        <dbReference type="Proteomes" id="UP000691718"/>
    </source>
</evidence>
<dbReference type="AlphaFoldDB" id="A0A8S3X5G8"/>
<name>A0A8S3X5G8_PARAO</name>